<dbReference type="EMBL" id="SNRW01030052">
    <property type="protein sequence ID" value="KAA6358315.1"/>
    <property type="molecule type" value="Genomic_DNA"/>
</dbReference>
<protein>
    <submittedName>
        <fullName evidence="1">Uncharacterized protein</fullName>
    </submittedName>
</protein>
<name>A0A5J4TLB0_9EUKA</name>
<evidence type="ECO:0000313" key="2">
    <source>
        <dbReference type="Proteomes" id="UP000324800"/>
    </source>
</evidence>
<accession>A0A5J4TLB0</accession>
<dbReference type="AlphaFoldDB" id="A0A5J4TLB0"/>
<reference evidence="1 2" key="1">
    <citation type="submission" date="2019-03" db="EMBL/GenBank/DDBJ databases">
        <title>Single cell metagenomics reveals metabolic interactions within the superorganism composed of flagellate Streblomastix strix and complex community of Bacteroidetes bacteria on its surface.</title>
        <authorList>
            <person name="Treitli S.C."/>
            <person name="Kolisko M."/>
            <person name="Husnik F."/>
            <person name="Keeling P."/>
            <person name="Hampl V."/>
        </authorList>
    </citation>
    <scope>NUCLEOTIDE SEQUENCE [LARGE SCALE GENOMIC DNA]</scope>
    <source>
        <strain evidence="1">ST1C</strain>
    </source>
</reference>
<feature type="non-terminal residue" evidence="1">
    <location>
        <position position="41"/>
    </location>
</feature>
<comment type="caution">
    <text evidence="1">The sequence shown here is derived from an EMBL/GenBank/DDBJ whole genome shotgun (WGS) entry which is preliminary data.</text>
</comment>
<gene>
    <name evidence="1" type="ORF">EZS28_046158</name>
</gene>
<proteinExistence type="predicted"/>
<dbReference type="Proteomes" id="UP000324800">
    <property type="component" value="Unassembled WGS sequence"/>
</dbReference>
<evidence type="ECO:0000313" key="1">
    <source>
        <dbReference type="EMBL" id="KAA6358315.1"/>
    </source>
</evidence>
<organism evidence="1 2">
    <name type="scientific">Streblomastix strix</name>
    <dbReference type="NCBI Taxonomy" id="222440"/>
    <lineage>
        <taxon>Eukaryota</taxon>
        <taxon>Metamonada</taxon>
        <taxon>Preaxostyla</taxon>
        <taxon>Oxymonadida</taxon>
        <taxon>Streblomastigidae</taxon>
        <taxon>Streblomastix</taxon>
    </lineage>
</organism>
<sequence length="41" mass="4726">MKWHQRMSMCTASGMMDDGTYGYSTAQYQMLGQPGFDRQTQ</sequence>